<dbReference type="GO" id="GO:0020037">
    <property type="term" value="F:heme binding"/>
    <property type="evidence" value="ECO:0007669"/>
    <property type="project" value="InterPro"/>
</dbReference>
<keyword evidence="1" id="KW-0813">Transport</keyword>
<protein>
    <submittedName>
        <fullName evidence="9">Cbb3-type cytochrome c oxidase subunit II/cytochrome c</fullName>
    </submittedName>
</protein>
<dbReference type="Gene3D" id="1.10.760.10">
    <property type="entry name" value="Cytochrome c-like domain"/>
    <property type="match status" value="1"/>
</dbReference>
<dbReference type="PANTHER" id="PTHR37823">
    <property type="entry name" value="CYTOCHROME C-553-LIKE"/>
    <property type="match status" value="1"/>
</dbReference>
<keyword evidence="3 6" id="KW-0479">Metal-binding</keyword>
<evidence type="ECO:0000256" key="3">
    <source>
        <dbReference type="ARBA" id="ARBA00022723"/>
    </source>
</evidence>
<keyword evidence="2 6" id="KW-0349">Heme</keyword>
<evidence type="ECO:0000313" key="10">
    <source>
        <dbReference type="Proteomes" id="UP000185744"/>
    </source>
</evidence>
<dbReference type="InterPro" id="IPR051811">
    <property type="entry name" value="Cytochrome_c550/c551-like"/>
</dbReference>
<dbReference type="EMBL" id="MSDW01000001">
    <property type="protein sequence ID" value="OKY77882.1"/>
    <property type="molecule type" value="Genomic_DNA"/>
</dbReference>
<dbReference type="Proteomes" id="UP000185744">
    <property type="component" value="Unassembled WGS sequence"/>
</dbReference>
<evidence type="ECO:0000256" key="2">
    <source>
        <dbReference type="ARBA" id="ARBA00022617"/>
    </source>
</evidence>
<dbReference type="PANTHER" id="PTHR37823:SF4">
    <property type="entry name" value="MENAQUINOL-CYTOCHROME C REDUCTASE CYTOCHROME B_C SUBUNIT"/>
    <property type="match status" value="1"/>
</dbReference>
<dbReference type="SUPFAM" id="SSF46626">
    <property type="entry name" value="Cytochrome c"/>
    <property type="match status" value="1"/>
</dbReference>
<evidence type="ECO:0000256" key="1">
    <source>
        <dbReference type="ARBA" id="ARBA00022448"/>
    </source>
</evidence>
<keyword evidence="4" id="KW-0249">Electron transport</keyword>
<feature type="transmembrane region" description="Helical" evidence="7">
    <location>
        <begin position="109"/>
        <end position="127"/>
    </location>
</feature>
<dbReference type="InParanoid" id="A0A1Q6DU78"/>
<reference evidence="9" key="1">
    <citation type="submission" date="2016-12" db="EMBL/GenBank/DDBJ databases">
        <title>Discovery of methanogenic haloarchaea.</title>
        <authorList>
            <person name="Sorokin D.Y."/>
            <person name="Makarova K.S."/>
            <person name="Abbas B."/>
            <person name="Ferrer M."/>
            <person name="Golyshin P.N."/>
        </authorList>
    </citation>
    <scope>NUCLEOTIDE SEQUENCE [LARGE SCALE GENOMIC DNA]</scope>
    <source>
        <strain evidence="9">HMET1</strain>
    </source>
</reference>
<dbReference type="Pfam" id="PF13442">
    <property type="entry name" value="Cytochrome_CBB3"/>
    <property type="match status" value="1"/>
</dbReference>
<feature type="domain" description="Cytochrome c" evidence="8">
    <location>
        <begin position="23"/>
        <end position="100"/>
    </location>
</feature>
<evidence type="ECO:0000256" key="7">
    <source>
        <dbReference type="SAM" id="Phobius"/>
    </source>
</evidence>
<keyword evidence="7" id="KW-1133">Transmembrane helix</keyword>
<gene>
    <name evidence="9" type="ORF">BTN85_0358</name>
</gene>
<keyword evidence="5 6" id="KW-0408">Iron</keyword>
<feature type="transmembrane region" description="Helical" evidence="7">
    <location>
        <begin position="192"/>
        <end position="209"/>
    </location>
</feature>
<keyword evidence="10" id="KW-1185">Reference proteome</keyword>
<dbReference type="InterPro" id="IPR009056">
    <property type="entry name" value="Cyt_c-like_dom"/>
</dbReference>
<dbReference type="GO" id="GO:0009055">
    <property type="term" value="F:electron transfer activity"/>
    <property type="evidence" value="ECO:0007669"/>
    <property type="project" value="InterPro"/>
</dbReference>
<evidence type="ECO:0000256" key="4">
    <source>
        <dbReference type="ARBA" id="ARBA00022982"/>
    </source>
</evidence>
<sequence length="210" mass="23509">MKKGFIAFGLLIIFLLPLATAAVDFEEGKEIYEDDCLSCHGPEGAAKKGAAVDFSSQNYWDKTTEEEVKQIIKNGKNGMPAFDLTSEENEKLVEYMKAMAKNELTQRNMLILHGITLALLLIFPAYFHFDSLKTCLASSLILSASAILGFITIIGPLQFFTIFNTIVLLITVIFAILSIKQNEWVKKNYLKVLRPIVLVLFIYGLTLVFT</sequence>
<accession>A0A1Q6DU78</accession>
<evidence type="ECO:0000256" key="5">
    <source>
        <dbReference type="ARBA" id="ARBA00023004"/>
    </source>
</evidence>
<evidence type="ECO:0000259" key="8">
    <source>
        <dbReference type="PROSITE" id="PS51007"/>
    </source>
</evidence>
<feature type="transmembrane region" description="Helical" evidence="7">
    <location>
        <begin position="160"/>
        <end position="180"/>
    </location>
</feature>
<comment type="caution">
    <text evidence="9">The sequence shown here is derived from an EMBL/GenBank/DDBJ whole genome shotgun (WGS) entry which is preliminary data.</text>
</comment>
<keyword evidence="7" id="KW-0472">Membrane</keyword>
<dbReference type="GO" id="GO:0046872">
    <property type="term" value="F:metal ion binding"/>
    <property type="evidence" value="ECO:0007669"/>
    <property type="project" value="UniProtKB-KW"/>
</dbReference>
<organism evidence="9 10">
    <name type="scientific">Methanohalarchaeum thermophilum</name>
    <dbReference type="NCBI Taxonomy" id="1903181"/>
    <lineage>
        <taxon>Archaea</taxon>
        <taxon>Methanobacteriati</taxon>
        <taxon>Methanobacteriota</taxon>
        <taxon>Methanonatronarchaeia</taxon>
        <taxon>Methanonatronarchaeales</taxon>
        <taxon>Methanonatronarchaeaceae</taxon>
        <taxon>Candidatus Methanohalarchaeum</taxon>
    </lineage>
</organism>
<feature type="transmembrane region" description="Helical" evidence="7">
    <location>
        <begin position="134"/>
        <end position="154"/>
    </location>
</feature>
<dbReference type="AlphaFoldDB" id="A0A1Q6DU78"/>
<proteinExistence type="predicted"/>
<dbReference type="PROSITE" id="PS51007">
    <property type="entry name" value="CYTC"/>
    <property type="match status" value="1"/>
</dbReference>
<dbReference type="InterPro" id="IPR036909">
    <property type="entry name" value="Cyt_c-like_dom_sf"/>
</dbReference>
<name>A0A1Q6DU78_METT1</name>
<evidence type="ECO:0000313" key="9">
    <source>
        <dbReference type="EMBL" id="OKY77882.1"/>
    </source>
</evidence>
<evidence type="ECO:0000256" key="6">
    <source>
        <dbReference type="PROSITE-ProRule" id="PRU00433"/>
    </source>
</evidence>
<keyword evidence="7" id="KW-0812">Transmembrane</keyword>